<dbReference type="EMBL" id="JAPOHD010000007">
    <property type="protein sequence ID" value="MCY1719382.1"/>
    <property type="molecule type" value="Genomic_DNA"/>
</dbReference>
<keyword evidence="2" id="KW-1185">Reference proteome</keyword>
<sequence length="68" mass="8120">MKNRREFDRKVFGWSMSKGMTAEETIIAAWRMAERNRPINQELIFYSALGYKTIEEFEFLNNNQKLVA</sequence>
<protein>
    <submittedName>
        <fullName evidence="1">Uncharacterized protein</fullName>
    </submittedName>
</protein>
<evidence type="ECO:0000313" key="2">
    <source>
        <dbReference type="Proteomes" id="UP001145087"/>
    </source>
</evidence>
<accession>A0A9X3J502</accession>
<reference evidence="1" key="1">
    <citation type="submission" date="2022-11" db="EMBL/GenBank/DDBJ databases">
        <title>Marilongibacter aestuarii gen. nov., sp. nov., isolated from tidal flat sediment.</title>
        <authorList>
            <person name="Jiayan W."/>
        </authorList>
    </citation>
    <scope>NUCLEOTIDE SEQUENCE</scope>
    <source>
        <strain evidence="1">Z1-6</strain>
    </source>
</reference>
<comment type="caution">
    <text evidence="1">The sequence shown here is derived from an EMBL/GenBank/DDBJ whole genome shotgun (WGS) entry which is preliminary data.</text>
</comment>
<organism evidence="1 2">
    <name type="scientific">Draconibacterium aestuarii</name>
    <dbReference type="NCBI Taxonomy" id="2998507"/>
    <lineage>
        <taxon>Bacteria</taxon>
        <taxon>Pseudomonadati</taxon>
        <taxon>Bacteroidota</taxon>
        <taxon>Bacteroidia</taxon>
        <taxon>Marinilabiliales</taxon>
        <taxon>Prolixibacteraceae</taxon>
        <taxon>Draconibacterium</taxon>
    </lineage>
</organism>
<name>A0A9X3J502_9BACT</name>
<dbReference type="RefSeq" id="WP_343331720.1">
    <property type="nucleotide sequence ID" value="NZ_JAPOHD010000007.1"/>
</dbReference>
<dbReference type="AlphaFoldDB" id="A0A9X3J502"/>
<proteinExistence type="predicted"/>
<dbReference type="Proteomes" id="UP001145087">
    <property type="component" value="Unassembled WGS sequence"/>
</dbReference>
<evidence type="ECO:0000313" key="1">
    <source>
        <dbReference type="EMBL" id="MCY1719382.1"/>
    </source>
</evidence>
<gene>
    <name evidence="1" type="ORF">OU798_03460</name>
</gene>